<sequence>MVLPEISAATPIPCSCKSHCEPWFAAEERLFAICLDRHSEQAEMEEYPDFEEEFEKAARAKKRLRTRVADYEKKRSKAELYLERKRLREILGEENLVFDHW</sequence>
<reference evidence="1 2" key="1">
    <citation type="submission" date="2014-06" db="EMBL/GenBank/DDBJ databases">
        <title>Whole Genome Sequences of Three Symbiotic Endozoicomonas Bacteria.</title>
        <authorList>
            <person name="Neave M.J."/>
            <person name="Apprill A."/>
            <person name="Voolstra C.R."/>
        </authorList>
    </citation>
    <scope>NUCLEOTIDE SEQUENCE [LARGE SCALE GENOMIC DNA]</scope>
    <source>
        <strain evidence="1 2">DSM 22380</strain>
    </source>
</reference>
<dbReference type="Proteomes" id="UP000027997">
    <property type="component" value="Unassembled WGS sequence"/>
</dbReference>
<evidence type="ECO:0000313" key="2">
    <source>
        <dbReference type="Proteomes" id="UP000027997"/>
    </source>
</evidence>
<comment type="caution">
    <text evidence="1">The sequence shown here is derived from an EMBL/GenBank/DDBJ whole genome shotgun (WGS) entry which is preliminary data.</text>
</comment>
<evidence type="ECO:0000313" key="1">
    <source>
        <dbReference type="EMBL" id="KEI70653.1"/>
    </source>
</evidence>
<keyword evidence="2" id="KW-1185">Reference proteome</keyword>
<gene>
    <name evidence="1" type="ORF">GV64_07780</name>
</gene>
<proteinExistence type="predicted"/>
<accession>A0A081K927</accession>
<dbReference type="EMBL" id="JOJP01000001">
    <property type="protein sequence ID" value="KEI70653.1"/>
    <property type="molecule type" value="Genomic_DNA"/>
</dbReference>
<organism evidence="1 2">
    <name type="scientific">Endozoicomonas elysicola</name>
    <dbReference type="NCBI Taxonomy" id="305900"/>
    <lineage>
        <taxon>Bacteria</taxon>
        <taxon>Pseudomonadati</taxon>
        <taxon>Pseudomonadota</taxon>
        <taxon>Gammaproteobacteria</taxon>
        <taxon>Oceanospirillales</taxon>
        <taxon>Endozoicomonadaceae</taxon>
        <taxon>Endozoicomonas</taxon>
    </lineage>
</organism>
<dbReference type="AlphaFoldDB" id="A0A081K927"/>
<protein>
    <submittedName>
        <fullName evidence="1">Uncharacterized protein</fullName>
    </submittedName>
</protein>
<name>A0A081K927_9GAMM</name>